<organism evidence="2 3">
    <name type="scientific">Chelativorans composti</name>
    <dbReference type="NCBI Taxonomy" id="768533"/>
    <lineage>
        <taxon>Bacteria</taxon>
        <taxon>Pseudomonadati</taxon>
        <taxon>Pseudomonadota</taxon>
        <taxon>Alphaproteobacteria</taxon>
        <taxon>Hyphomicrobiales</taxon>
        <taxon>Phyllobacteriaceae</taxon>
        <taxon>Chelativorans</taxon>
    </lineage>
</organism>
<accession>A0ABW5DCU8</accession>
<evidence type="ECO:0000313" key="3">
    <source>
        <dbReference type="Proteomes" id="UP001597373"/>
    </source>
</evidence>
<reference evidence="3" key="1">
    <citation type="journal article" date="2019" name="Int. J. Syst. Evol. Microbiol.">
        <title>The Global Catalogue of Microorganisms (GCM) 10K type strain sequencing project: providing services to taxonomists for standard genome sequencing and annotation.</title>
        <authorList>
            <consortium name="The Broad Institute Genomics Platform"/>
            <consortium name="The Broad Institute Genome Sequencing Center for Infectious Disease"/>
            <person name="Wu L."/>
            <person name="Ma J."/>
        </authorList>
    </citation>
    <scope>NUCLEOTIDE SEQUENCE [LARGE SCALE GENOMIC DNA]</scope>
    <source>
        <strain evidence="3">KCTC 23707</strain>
    </source>
</reference>
<name>A0ABW5DCU8_9HYPH</name>
<gene>
    <name evidence="2" type="ORF">ACFSMZ_03765</name>
</gene>
<protein>
    <submittedName>
        <fullName evidence="2">DUF6923 family protein</fullName>
    </submittedName>
</protein>
<proteinExistence type="predicted"/>
<feature type="domain" description="DUF6923" evidence="1">
    <location>
        <begin position="6"/>
        <end position="53"/>
    </location>
</feature>
<dbReference type="EMBL" id="JBHUIR010000015">
    <property type="protein sequence ID" value="MFD2258878.1"/>
    <property type="molecule type" value="Genomic_DNA"/>
</dbReference>
<dbReference type="Pfam" id="PF21959">
    <property type="entry name" value="DUF6923"/>
    <property type="match status" value="1"/>
</dbReference>
<dbReference type="InterPro" id="IPR054215">
    <property type="entry name" value="DUF6923"/>
</dbReference>
<sequence>MISGVQLATIDLTSPPPELNIVSIGSQKQGYAYNAMGYNPLDNYIYAIKKVSDGNDWRV</sequence>
<evidence type="ECO:0000259" key="1">
    <source>
        <dbReference type="Pfam" id="PF21959"/>
    </source>
</evidence>
<comment type="caution">
    <text evidence="2">The sequence shown here is derived from an EMBL/GenBank/DDBJ whole genome shotgun (WGS) entry which is preliminary data.</text>
</comment>
<dbReference type="RefSeq" id="WP_345098775.1">
    <property type="nucleotide sequence ID" value="NZ_BAABGS010000019.1"/>
</dbReference>
<evidence type="ECO:0000313" key="2">
    <source>
        <dbReference type="EMBL" id="MFD2258878.1"/>
    </source>
</evidence>
<dbReference type="Proteomes" id="UP001597373">
    <property type="component" value="Unassembled WGS sequence"/>
</dbReference>
<keyword evidence="3" id="KW-1185">Reference proteome</keyword>